<sequence>MTMSNKTKNKKHFPATSTKMRAGTITLLSALKNDNRCQTCHPLPRHDA</sequence>
<dbReference type="KEGG" id="daq:DAQ1742_02543"/>
<protein>
    <submittedName>
        <fullName evidence="2">Uncharacterized protein</fullName>
    </submittedName>
</protein>
<proteinExistence type="predicted"/>
<dbReference type="Proteomes" id="UP000294820">
    <property type="component" value="Chromosome 1"/>
</dbReference>
<gene>
    <name evidence="2" type="ORF">DAQ1742_02543</name>
</gene>
<reference evidence="2 3" key="1">
    <citation type="submission" date="2016-09" db="EMBL/GenBank/DDBJ databases">
        <authorList>
            <person name="Reverchon S."/>
            <person name="Nasser W."/>
            <person name="Leonard S."/>
            <person name="Brochier C."/>
            <person name="Duprey A."/>
        </authorList>
    </citation>
    <scope>NUCLEOTIDE SEQUENCE [LARGE SCALE GENOMIC DNA]</scope>
    <source>
        <strain evidence="2 3">174/2</strain>
    </source>
</reference>
<name>A0A375ABV1_9GAMM</name>
<organism evidence="2 3">
    <name type="scientific">Dickeya aquatica</name>
    <dbReference type="NCBI Taxonomy" id="1401087"/>
    <lineage>
        <taxon>Bacteria</taxon>
        <taxon>Pseudomonadati</taxon>
        <taxon>Pseudomonadota</taxon>
        <taxon>Gammaproteobacteria</taxon>
        <taxon>Enterobacterales</taxon>
        <taxon>Pectobacteriaceae</taxon>
        <taxon>Dickeya</taxon>
    </lineage>
</organism>
<evidence type="ECO:0000313" key="2">
    <source>
        <dbReference type="EMBL" id="SLM63421.1"/>
    </source>
</evidence>
<feature type="region of interest" description="Disordered" evidence="1">
    <location>
        <begin position="1"/>
        <end position="20"/>
    </location>
</feature>
<dbReference type="AlphaFoldDB" id="A0A375ABV1"/>
<accession>A0A375ABV1</accession>
<evidence type="ECO:0000256" key="1">
    <source>
        <dbReference type="SAM" id="MobiDB-lite"/>
    </source>
</evidence>
<dbReference type="EMBL" id="LT615367">
    <property type="protein sequence ID" value="SLM63421.1"/>
    <property type="molecule type" value="Genomic_DNA"/>
</dbReference>
<evidence type="ECO:0000313" key="3">
    <source>
        <dbReference type="Proteomes" id="UP000294820"/>
    </source>
</evidence>
<keyword evidence="3" id="KW-1185">Reference proteome</keyword>